<name>A0A2H0TGE9_9BACT</name>
<evidence type="ECO:0000313" key="2">
    <source>
        <dbReference type="EMBL" id="PIR70611.1"/>
    </source>
</evidence>
<feature type="transmembrane region" description="Helical" evidence="1">
    <location>
        <begin position="24"/>
        <end position="41"/>
    </location>
</feature>
<evidence type="ECO:0000256" key="1">
    <source>
        <dbReference type="SAM" id="Phobius"/>
    </source>
</evidence>
<feature type="transmembrane region" description="Helical" evidence="1">
    <location>
        <begin position="47"/>
        <end position="63"/>
    </location>
</feature>
<keyword evidence="1" id="KW-0812">Transmembrane</keyword>
<proteinExistence type="predicted"/>
<dbReference type="Proteomes" id="UP000229383">
    <property type="component" value="Unassembled WGS sequence"/>
</dbReference>
<reference evidence="3" key="1">
    <citation type="submission" date="2017-09" db="EMBL/GenBank/DDBJ databases">
        <title>Depth-based differentiation of microbial function through sediment-hosted aquifers and enrichment of novel symbionts in the deep terrestrial subsurface.</title>
        <authorList>
            <person name="Probst A.J."/>
            <person name="Ladd B."/>
            <person name="Jarett J.K."/>
            <person name="Geller-Mcgrath D.E."/>
            <person name="Sieber C.M.K."/>
            <person name="Emerson J.B."/>
            <person name="Anantharaman K."/>
            <person name="Thomas B.C."/>
            <person name="Malmstrom R."/>
            <person name="Stieglmeier M."/>
            <person name="Klingl A."/>
            <person name="Woyke T."/>
            <person name="Ryan C.M."/>
            <person name="Banfield J.F."/>
        </authorList>
    </citation>
    <scope>NUCLEOTIDE SEQUENCE [LARGE SCALE GENOMIC DNA]</scope>
</reference>
<keyword evidence="1" id="KW-0472">Membrane</keyword>
<protein>
    <recommendedName>
        <fullName evidence="4">DUF5673 domain-containing protein</fullName>
    </recommendedName>
</protein>
<dbReference type="EMBL" id="PFCN01000008">
    <property type="protein sequence ID" value="PIR70611.1"/>
    <property type="molecule type" value="Genomic_DNA"/>
</dbReference>
<comment type="caution">
    <text evidence="2">The sequence shown here is derived from an EMBL/GenBank/DDBJ whole genome shotgun (WGS) entry which is preliminary data.</text>
</comment>
<accession>A0A2H0TGE9</accession>
<evidence type="ECO:0000313" key="3">
    <source>
        <dbReference type="Proteomes" id="UP000229383"/>
    </source>
</evidence>
<dbReference type="AlphaFoldDB" id="A0A2H0TGE9"/>
<gene>
    <name evidence="2" type="ORF">COU46_00540</name>
</gene>
<keyword evidence="1" id="KW-1133">Transmembrane helix</keyword>
<sequence length="156" mass="18182">MEKQTLLLSWTAYEYTYAPKPSEWYWALGILTFAFLVIAYLLNNFLFGVLVIISGFTLALYAARLPKKIKFAISPRGILIENRLYPYQSLRSFWIEYSPPHKQELIILSKKVVVPKLIMPFEDTDPVKMREILINFLPENYIENSLADALAKLIKF</sequence>
<evidence type="ECO:0008006" key="4">
    <source>
        <dbReference type="Google" id="ProtNLM"/>
    </source>
</evidence>
<organism evidence="2 3">
    <name type="scientific">Candidatus Niyogibacteria bacterium CG10_big_fil_rev_8_21_14_0_10_42_19</name>
    <dbReference type="NCBI Taxonomy" id="1974725"/>
    <lineage>
        <taxon>Bacteria</taxon>
        <taxon>Candidatus Niyogiibacteriota</taxon>
    </lineage>
</organism>